<dbReference type="Proteomes" id="UP001501183">
    <property type="component" value="Unassembled WGS sequence"/>
</dbReference>
<dbReference type="SUPFAM" id="SSF56601">
    <property type="entry name" value="beta-lactamase/transpeptidase-like"/>
    <property type="match status" value="1"/>
</dbReference>
<dbReference type="Gene3D" id="3.40.710.10">
    <property type="entry name" value="DD-peptidase/beta-lactamase superfamily"/>
    <property type="match status" value="1"/>
</dbReference>
<feature type="region of interest" description="Disordered" evidence="1">
    <location>
        <begin position="254"/>
        <end position="276"/>
    </location>
</feature>
<accession>A0ABP8NZE6</accession>
<name>A0ABP8NZE6_9NOCA</name>
<keyword evidence="3" id="KW-1185">Reference proteome</keyword>
<comment type="caution">
    <text evidence="2">The sequence shown here is derived from an EMBL/GenBank/DDBJ whole genome shotgun (WGS) entry which is preliminary data.</text>
</comment>
<evidence type="ECO:0000256" key="1">
    <source>
        <dbReference type="SAM" id="MobiDB-lite"/>
    </source>
</evidence>
<reference evidence="3" key="1">
    <citation type="journal article" date="2019" name="Int. J. Syst. Evol. Microbiol.">
        <title>The Global Catalogue of Microorganisms (GCM) 10K type strain sequencing project: providing services to taxonomists for standard genome sequencing and annotation.</title>
        <authorList>
            <consortium name="The Broad Institute Genomics Platform"/>
            <consortium name="The Broad Institute Genome Sequencing Center for Infectious Disease"/>
            <person name="Wu L."/>
            <person name="Ma J."/>
        </authorList>
    </citation>
    <scope>NUCLEOTIDE SEQUENCE [LARGE SCALE GENOMIC DNA]</scope>
    <source>
        <strain evidence="3">JCM 32206</strain>
    </source>
</reference>
<organism evidence="2 3">
    <name type="scientific">Rhodococcus olei</name>
    <dbReference type="NCBI Taxonomy" id="2161675"/>
    <lineage>
        <taxon>Bacteria</taxon>
        <taxon>Bacillati</taxon>
        <taxon>Actinomycetota</taxon>
        <taxon>Actinomycetes</taxon>
        <taxon>Mycobacteriales</taxon>
        <taxon>Nocardiaceae</taxon>
        <taxon>Rhodococcus</taxon>
    </lineage>
</organism>
<proteinExistence type="predicted"/>
<dbReference type="EMBL" id="BAABFB010000029">
    <property type="protein sequence ID" value="GAA4476178.1"/>
    <property type="molecule type" value="Genomic_DNA"/>
</dbReference>
<dbReference type="InterPro" id="IPR012338">
    <property type="entry name" value="Beta-lactam/transpept-like"/>
</dbReference>
<gene>
    <name evidence="2" type="ORF">GCM10023094_15400</name>
</gene>
<evidence type="ECO:0000313" key="2">
    <source>
        <dbReference type="EMBL" id="GAA4476178.1"/>
    </source>
</evidence>
<evidence type="ECO:0000313" key="3">
    <source>
        <dbReference type="Proteomes" id="UP001501183"/>
    </source>
</evidence>
<protein>
    <recommendedName>
        <fullName evidence="4">Beta-lactamase family protein</fullName>
    </recommendedName>
</protein>
<sequence length="308" mass="32502">MAPTPPPAPATSAPLPPGVASRIAAAHDAAAARGADLAVALLDRSTGERFGTSDGDRVETASVAKLFIADAMLHQGAISAADRDRLARMLERSDDNAANELWIGHGGDAVIRDVAARYGLGATTPPWDGNWWNTETTADDLVDWYAGLLDGRGGLDRADADAILGHLRASTPLAADGYDQRFGVPDALPAQPPDEVAVKQGWMCCTDGRWVHLSTAVVGPDARYVLVVAARETVDYGDDSGHWAVRRHRDTDAAVVTDDADPESTSEEPIPLLPDTSIDSAADDASAAHARETMTEVVRILFPEGRIG</sequence>
<evidence type="ECO:0008006" key="4">
    <source>
        <dbReference type="Google" id="ProtNLM"/>
    </source>
</evidence>